<organism evidence="2 3">
    <name type="scientific">Phocaeicola plebeius</name>
    <dbReference type="NCBI Taxonomy" id="310297"/>
    <lineage>
        <taxon>Bacteria</taxon>
        <taxon>Pseudomonadati</taxon>
        <taxon>Bacteroidota</taxon>
        <taxon>Bacteroidia</taxon>
        <taxon>Bacteroidales</taxon>
        <taxon>Bacteroidaceae</taxon>
        <taxon>Phocaeicola</taxon>
    </lineage>
</organism>
<dbReference type="AlphaFoldDB" id="A0A854C513"/>
<protein>
    <recommendedName>
        <fullName evidence="4">Porin</fullName>
    </recommendedName>
</protein>
<feature type="chain" id="PRO_5032304225" description="Porin" evidence="1">
    <location>
        <begin position="21"/>
        <end position="454"/>
    </location>
</feature>
<evidence type="ECO:0000256" key="1">
    <source>
        <dbReference type="SAM" id="SignalP"/>
    </source>
</evidence>
<dbReference type="InterPro" id="IPR023614">
    <property type="entry name" value="Porin_dom_sf"/>
</dbReference>
<dbReference type="EMBL" id="MNQR01000020">
    <property type="protein sequence ID" value="OKZ10319.1"/>
    <property type="molecule type" value="Genomic_DNA"/>
</dbReference>
<keyword evidence="1" id="KW-0732">Signal</keyword>
<evidence type="ECO:0008006" key="4">
    <source>
        <dbReference type="Google" id="ProtNLM"/>
    </source>
</evidence>
<comment type="caution">
    <text evidence="2">The sequence shown here is derived from an EMBL/GenBank/DDBJ whole genome shotgun (WGS) entry which is preliminary data.</text>
</comment>
<dbReference type="SUPFAM" id="SSF56935">
    <property type="entry name" value="Porins"/>
    <property type="match status" value="1"/>
</dbReference>
<accession>A0A854C513</accession>
<dbReference type="Gene3D" id="2.40.160.10">
    <property type="entry name" value="Porin"/>
    <property type="match status" value="1"/>
</dbReference>
<reference evidence="2 3" key="1">
    <citation type="journal article" date="2016" name="Nat. Biotechnol.">
        <title>Measurement of bacterial replication rates in microbial communities.</title>
        <authorList>
            <person name="Brown C.T."/>
            <person name="Olm M.R."/>
            <person name="Thomas B.C."/>
            <person name="Banfield J.F."/>
        </authorList>
    </citation>
    <scope>NUCLEOTIDE SEQUENCE [LARGE SCALE GENOMIC DNA]</scope>
    <source>
        <strain evidence="2">45_130</strain>
    </source>
</reference>
<dbReference type="RefSeq" id="WP_249086660.1">
    <property type="nucleotide sequence ID" value="NZ_JAMBLO010000001.1"/>
</dbReference>
<evidence type="ECO:0000313" key="2">
    <source>
        <dbReference type="EMBL" id="OKZ10319.1"/>
    </source>
</evidence>
<sequence>MKKKVSLFLTALCCTVGAYSASETDSVQVTGACGSTAVHRQRTDNDGYTRFRVGGYGEAVASFKDYGINRYYGNPNGNTRDHRNTISIPRFVLAMDYKFTPKWILSAEIEFEAGGTGSAMELENSENGEYETEMEKGGEVALEQFHITRLIHPAFNVRAGHMIVPVGLTNAHHEPINFFGTVRPEGETTILPSTWHETGIEFFGTLGKGYATFDYQVLVVAGLNANGFDRNTWVASGKQGLFEEDNFNSPGYVLRVDYRGVPGLRVGGSFYYCANTAGNSDKPNFYEGQKAPLRIYSGDLQYKNDYVTARANVVYGNLTNSKFISSKNVRLSNNASYSRVVPVAKNAVSYAGEVGVNLRSIFNHNPKVPGIYPFVRYEYYNPQEKGEAGQTMDLRNKVSMWVAGLNWFALPNLVVKADYTTRQIGTGKVFGTGPYTSENEFSIGLAYIGWFFKK</sequence>
<proteinExistence type="predicted"/>
<evidence type="ECO:0000313" key="3">
    <source>
        <dbReference type="Proteomes" id="UP000186685"/>
    </source>
</evidence>
<dbReference type="Proteomes" id="UP000186685">
    <property type="component" value="Unassembled WGS sequence"/>
</dbReference>
<feature type="signal peptide" evidence="1">
    <location>
        <begin position="1"/>
        <end position="20"/>
    </location>
</feature>
<name>A0A854C513_9BACT</name>
<gene>
    <name evidence="2" type="ORF">BHV76_07615</name>
</gene>